<comment type="caution">
    <text evidence="2">The sequence shown here is derived from an EMBL/GenBank/DDBJ whole genome shotgun (WGS) entry which is preliminary data.</text>
</comment>
<evidence type="ECO:0000259" key="1">
    <source>
        <dbReference type="Pfam" id="PF13614"/>
    </source>
</evidence>
<accession>A0A243W5J8</accession>
<organism evidence="2 3">
    <name type="scientific">Hymenobacter crusticola</name>
    <dbReference type="NCBI Taxonomy" id="1770526"/>
    <lineage>
        <taxon>Bacteria</taxon>
        <taxon>Pseudomonadati</taxon>
        <taxon>Bacteroidota</taxon>
        <taxon>Cytophagia</taxon>
        <taxon>Cytophagales</taxon>
        <taxon>Hymenobacteraceae</taxon>
        <taxon>Hymenobacter</taxon>
    </lineage>
</organism>
<dbReference type="Pfam" id="PF13614">
    <property type="entry name" value="AAA_31"/>
    <property type="match status" value="1"/>
</dbReference>
<dbReference type="EMBL" id="MTSE01000058">
    <property type="protein sequence ID" value="OUJ68000.1"/>
    <property type="molecule type" value="Genomic_DNA"/>
</dbReference>
<feature type="domain" description="AAA" evidence="1">
    <location>
        <begin position="1"/>
        <end position="175"/>
    </location>
</feature>
<dbReference type="AlphaFoldDB" id="A0A243W5J8"/>
<dbReference type="Proteomes" id="UP000194873">
    <property type="component" value="Unassembled WGS sequence"/>
</dbReference>
<reference evidence="2 3" key="1">
    <citation type="submission" date="2017-01" db="EMBL/GenBank/DDBJ databases">
        <title>A new Hymenobacter.</title>
        <authorList>
            <person name="Liang Y."/>
            <person name="Feng F."/>
        </authorList>
    </citation>
    <scope>NUCLEOTIDE SEQUENCE [LARGE SCALE GENOMIC DNA]</scope>
    <source>
        <strain evidence="2">MIMBbqt21</strain>
    </source>
</reference>
<dbReference type="PANTHER" id="PTHR13696">
    <property type="entry name" value="P-LOOP CONTAINING NUCLEOSIDE TRIPHOSPHATE HYDROLASE"/>
    <property type="match status" value="1"/>
</dbReference>
<dbReference type="OrthoDB" id="9815116at2"/>
<dbReference type="InterPro" id="IPR050678">
    <property type="entry name" value="DNA_Partitioning_ATPase"/>
</dbReference>
<dbReference type="InterPro" id="IPR027417">
    <property type="entry name" value="P-loop_NTPase"/>
</dbReference>
<evidence type="ECO:0000313" key="2">
    <source>
        <dbReference type="EMBL" id="OUJ68000.1"/>
    </source>
</evidence>
<dbReference type="PANTHER" id="PTHR13696:SF99">
    <property type="entry name" value="COBYRINIC ACID AC-DIAMIDE SYNTHASE"/>
    <property type="match status" value="1"/>
</dbReference>
<dbReference type="SUPFAM" id="SSF52540">
    <property type="entry name" value="P-loop containing nucleoside triphosphate hydrolases"/>
    <property type="match status" value="1"/>
</dbReference>
<sequence>MQILTFTNQKGGASKTTSAWAVGHCLAHAGHKVLLVDADPQRNLTQCLPTVPSDKSLTNVLEGSLTLAQAMYPVGTNLWLVPATQTLAAAEKILGTDAMYALVFKNALAGLDKLVDFVIFDTGPSPNSPLAMAAITASDRVFIPTTPEFFAYNGLENLLELIKRIQKNLTPSLQVGGIFFTKYSPTYRRSLHHQFVKVMREQPGMGPLVLDTTIRENVAVAEAQVNQQSLYEWDSGATALADYEKLTQEILTRSVNGKAKN</sequence>
<gene>
    <name evidence="2" type="ORF">BXP70_28285</name>
</gene>
<name>A0A243W5J8_9BACT</name>
<protein>
    <recommendedName>
        <fullName evidence="1">AAA domain-containing protein</fullName>
    </recommendedName>
</protein>
<dbReference type="CDD" id="cd02042">
    <property type="entry name" value="ParAB_family"/>
    <property type="match status" value="1"/>
</dbReference>
<proteinExistence type="predicted"/>
<keyword evidence="3" id="KW-1185">Reference proteome</keyword>
<dbReference type="InterPro" id="IPR025669">
    <property type="entry name" value="AAA_dom"/>
</dbReference>
<dbReference type="Gene3D" id="3.40.50.300">
    <property type="entry name" value="P-loop containing nucleotide triphosphate hydrolases"/>
    <property type="match status" value="1"/>
</dbReference>
<dbReference type="RefSeq" id="WP_086597469.1">
    <property type="nucleotide sequence ID" value="NZ_MTSE01000058.1"/>
</dbReference>
<evidence type="ECO:0000313" key="3">
    <source>
        <dbReference type="Proteomes" id="UP000194873"/>
    </source>
</evidence>